<keyword evidence="11" id="KW-0809">Transit peptide</keyword>
<dbReference type="Proteomes" id="UP000245946">
    <property type="component" value="Unassembled WGS sequence"/>
</dbReference>
<dbReference type="PANTHER" id="PTHR21371">
    <property type="entry name" value="KETOL-ACID REDUCTOISOMERASE, MITOCHONDRIAL"/>
    <property type="match status" value="1"/>
</dbReference>
<evidence type="ECO:0000256" key="13">
    <source>
        <dbReference type="ARBA" id="ARBA00023128"/>
    </source>
</evidence>
<evidence type="ECO:0000256" key="9">
    <source>
        <dbReference type="ARBA" id="ARBA00022842"/>
    </source>
</evidence>
<keyword evidence="14 17" id="KW-0100">Branched-chain amino acid biosynthesis</keyword>
<dbReference type="PROSITE" id="PS51850">
    <property type="entry name" value="KARI_N"/>
    <property type="match status" value="1"/>
</dbReference>
<evidence type="ECO:0000256" key="17">
    <source>
        <dbReference type="PROSITE-ProRule" id="PRU01198"/>
    </source>
</evidence>
<dbReference type="EMBL" id="KZ819299">
    <property type="protein sequence ID" value="PWN96508.1"/>
    <property type="molecule type" value="Genomic_DNA"/>
</dbReference>
<dbReference type="GO" id="GO:0005759">
    <property type="term" value="C:mitochondrial matrix"/>
    <property type="evidence" value="ECO:0007669"/>
    <property type="project" value="UniProtKB-ARBA"/>
</dbReference>
<name>A0A316Z6C0_9BASI</name>
<dbReference type="GO" id="GO:0009099">
    <property type="term" value="P:L-valine biosynthetic process"/>
    <property type="evidence" value="ECO:0007669"/>
    <property type="project" value="UniProtKB-UniRule"/>
</dbReference>
<dbReference type="GeneID" id="37271855"/>
<feature type="binding site" evidence="17">
    <location>
        <position position="260"/>
    </location>
    <ligand>
        <name>Mg(2+)</name>
        <dbReference type="ChEBI" id="CHEBI:18420"/>
        <label>2</label>
    </ligand>
</feature>
<dbReference type="InterPro" id="IPR000506">
    <property type="entry name" value="KARI_C"/>
</dbReference>
<comment type="cofactor">
    <cofactor evidence="1">
        <name>Mg(2+)</name>
        <dbReference type="ChEBI" id="CHEBI:18420"/>
    </cofactor>
</comment>
<protein>
    <recommendedName>
        <fullName evidence="6">ketol-acid reductoisomerase (NADP(+))</fullName>
        <ecNumber evidence="6">1.1.1.86</ecNumber>
    </recommendedName>
    <alternativeName>
        <fullName evidence="16">Acetohydroxy-acid reductoisomerase</fullName>
    </alternativeName>
    <alternativeName>
        <fullName evidence="15">Alpha-keto-beta-hydroxylacyl reductoisomerase</fullName>
    </alternativeName>
</protein>
<organism evidence="20 21">
    <name type="scientific">Tilletiopsis washingtonensis</name>
    <dbReference type="NCBI Taxonomy" id="58919"/>
    <lineage>
        <taxon>Eukaryota</taxon>
        <taxon>Fungi</taxon>
        <taxon>Dikarya</taxon>
        <taxon>Basidiomycota</taxon>
        <taxon>Ustilaginomycotina</taxon>
        <taxon>Exobasidiomycetes</taxon>
        <taxon>Entylomatales</taxon>
        <taxon>Entylomatales incertae sedis</taxon>
        <taxon>Tilletiopsis</taxon>
    </lineage>
</organism>
<keyword evidence="20" id="KW-0413">Isomerase</keyword>
<dbReference type="AlphaFoldDB" id="A0A316Z6C0"/>
<evidence type="ECO:0000259" key="19">
    <source>
        <dbReference type="PROSITE" id="PS51851"/>
    </source>
</evidence>
<evidence type="ECO:0000256" key="4">
    <source>
        <dbReference type="ARBA" id="ARBA00004885"/>
    </source>
</evidence>
<dbReference type="OrthoDB" id="10255643at2759"/>
<feature type="binding site" evidence="17">
    <location>
        <position position="296"/>
    </location>
    <ligand>
        <name>Mg(2+)</name>
        <dbReference type="ChEBI" id="CHEBI:18420"/>
        <label>2</label>
    </ligand>
</feature>
<keyword evidence="21" id="KW-1185">Reference proteome</keyword>
<evidence type="ECO:0000256" key="2">
    <source>
        <dbReference type="ARBA" id="ARBA00004173"/>
    </source>
</evidence>
<accession>A0A316Z6C0</accession>
<dbReference type="GO" id="GO:0004455">
    <property type="term" value="F:ketol-acid reductoisomerase activity"/>
    <property type="evidence" value="ECO:0007669"/>
    <property type="project" value="UniProtKB-UniRule"/>
</dbReference>
<keyword evidence="12 17" id="KW-0560">Oxidoreductase</keyword>
<dbReference type="InterPro" id="IPR008927">
    <property type="entry name" value="6-PGluconate_DH-like_C_sf"/>
</dbReference>
<dbReference type="GO" id="GO:0009097">
    <property type="term" value="P:isoleucine biosynthetic process"/>
    <property type="evidence" value="ECO:0007669"/>
    <property type="project" value="UniProtKB-UniRule"/>
</dbReference>
<dbReference type="InterPro" id="IPR013023">
    <property type="entry name" value="KARI"/>
</dbReference>
<dbReference type="InterPro" id="IPR036291">
    <property type="entry name" value="NAD(P)-bd_dom_sf"/>
</dbReference>
<evidence type="ECO:0000256" key="3">
    <source>
        <dbReference type="ARBA" id="ARBA00004864"/>
    </source>
</evidence>
<dbReference type="PANTHER" id="PTHR21371:SF1">
    <property type="entry name" value="KETOL-ACID REDUCTOISOMERASE, MITOCHONDRIAL"/>
    <property type="match status" value="1"/>
</dbReference>
<feature type="binding site" evidence="17">
    <location>
        <position position="260"/>
    </location>
    <ligand>
        <name>Mg(2+)</name>
        <dbReference type="ChEBI" id="CHEBI:18420"/>
        <label>1</label>
    </ligand>
</feature>
<dbReference type="NCBIfam" id="TIGR00465">
    <property type="entry name" value="ilvC"/>
    <property type="match status" value="1"/>
</dbReference>
<keyword evidence="9 17" id="KW-0460">Magnesium</keyword>
<feature type="binding site" evidence="17">
    <location>
        <position position="300"/>
    </location>
    <ligand>
        <name>Mg(2+)</name>
        <dbReference type="ChEBI" id="CHEBI:18420"/>
        <label>2</label>
    </ligand>
</feature>
<dbReference type="Pfam" id="PF01450">
    <property type="entry name" value="KARI_C"/>
    <property type="match status" value="1"/>
</dbReference>
<evidence type="ECO:0000256" key="16">
    <source>
        <dbReference type="ARBA" id="ARBA00030593"/>
    </source>
</evidence>
<keyword evidence="10" id="KW-0521">NADP</keyword>
<feature type="binding site" evidence="17">
    <location>
        <position position="322"/>
    </location>
    <ligand>
        <name>substrate</name>
    </ligand>
</feature>
<feature type="binding site" evidence="17">
    <location>
        <position position="264"/>
    </location>
    <ligand>
        <name>Mg(2+)</name>
        <dbReference type="ChEBI" id="CHEBI:18420"/>
        <label>1</label>
    </ligand>
</feature>
<keyword evidence="13" id="KW-0496">Mitochondrion</keyword>
<comment type="pathway">
    <text evidence="4">Amino-acid biosynthesis; L-isoleucine biosynthesis; L-isoleucine from 2-oxobutanoate: step 2/4.</text>
</comment>
<evidence type="ECO:0000256" key="6">
    <source>
        <dbReference type="ARBA" id="ARBA00013102"/>
    </source>
</evidence>
<dbReference type="InterPro" id="IPR013116">
    <property type="entry name" value="KARI_N"/>
</dbReference>
<evidence type="ECO:0000256" key="5">
    <source>
        <dbReference type="ARBA" id="ARBA00010318"/>
    </source>
</evidence>
<gene>
    <name evidence="20" type="ORF">FA09DRAFT_340307</name>
</gene>
<dbReference type="InterPro" id="IPR013328">
    <property type="entry name" value="6PGD_dom2"/>
</dbReference>
<evidence type="ECO:0000256" key="7">
    <source>
        <dbReference type="ARBA" id="ARBA00022605"/>
    </source>
</evidence>
<dbReference type="Pfam" id="PF07991">
    <property type="entry name" value="KARI_N"/>
    <property type="match status" value="1"/>
</dbReference>
<dbReference type="GO" id="GO:0016853">
    <property type="term" value="F:isomerase activity"/>
    <property type="evidence" value="ECO:0007669"/>
    <property type="project" value="UniProtKB-KW"/>
</dbReference>
<dbReference type="Gene3D" id="3.40.50.720">
    <property type="entry name" value="NAD(P)-binding Rossmann-like Domain"/>
    <property type="match status" value="1"/>
</dbReference>
<comment type="pathway">
    <text evidence="3">Amino-acid biosynthesis; L-valine biosynthesis; L-valine from pyruvate: step 2/4.</text>
</comment>
<feature type="domain" description="KARI N-terminal Rossmann" evidence="18">
    <location>
        <begin position="62"/>
        <end position="251"/>
    </location>
</feature>
<dbReference type="STRING" id="58919.A0A316Z6C0"/>
<dbReference type="GO" id="GO:0046872">
    <property type="term" value="F:metal ion binding"/>
    <property type="evidence" value="ECO:0007669"/>
    <property type="project" value="UniProtKB-UniRule"/>
</dbReference>
<dbReference type="FunFam" id="1.10.1040.10:FF:000005">
    <property type="entry name" value="Ketol-acid reductoisomerase, mitochondrial"/>
    <property type="match status" value="1"/>
</dbReference>
<dbReference type="SUPFAM" id="SSF48179">
    <property type="entry name" value="6-phosphogluconate dehydrogenase C-terminal domain-like"/>
    <property type="match status" value="1"/>
</dbReference>
<reference evidence="20 21" key="1">
    <citation type="journal article" date="2018" name="Mol. Biol. Evol.">
        <title>Broad Genomic Sampling Reveals a Smut Pathogenic Ancestry of the Fungal Clade Ustilaginomycotina.</title>
        <authorList>
            <person name="Kijpornyongpan T."/>
            <person name="Mondo S.J."/>
            <person name="Barry K."/>
            <person name="Sandor L."/>
            <person name="Lee J."/>
            <person name="Lipzen A."/>
            <person name="Pangilinan J."/>
            <person name="LaButti K."/>
            <person name="Hainaut M."/>
            <person name="Henrissat B."/>
            <person name="Grigoriev I.V."/>
            <person name="Spatafora J.W."/>
            <person name="Aime M.C."/>
        </authorList>
    </citation>
    <scope>NUCLEOTIDE SEQUENCE [LARGE SCALE GENOMIC DNA]</scope>
    <source>
        <strain evidence="20 21">MCA 4186</strain>
    </source>
</reference>
<dbReference type="FunFam" id="3.40.50.720:FF:000167">
    <property type="entry name" value="Ketol-acid reductoisomerase, mitochondrial"/>
    <property type="match status" value="1"/>
</dbReference>
<dbReference type="PROSITE" id="PS51851">
    <property type="entry name" value="KARI_C"/>
    <property type="match status" value="1"/>
</dbReference>
<comment type="similarity">
    <text evidence="5 17">Belongs to the ketol-acid reductoisomerase family.</text>
</comment>
<dbReference type="UniPathway" id="UPA00049">
    <property type="reaction ID" value="UER00060"/>
</dbReference>
<keyword evidence="7 17" id="KW-0028">Amino-acid biosynthesis</keyword>
<comment type="subcellular location">
    <subcellularLocation>
        <location evidence="2">Mitochondrion</location>
    </subcellularLocation>
</comment>
<dbReference type="Gene3D" id="1.10.1040.10">
    <property type="entry name" value="N-(1-d-carboxylethyl)-l-norvaline Dehydrogenase, domain 2"/>
    <property type="match status" value="3"/>
</dbReference>
<evidence type="ECO:0000256" key="12">
    <source>
        <dbReference type="ARBA" id="ARBA00023002"/>
    </source>
</evidence>
<evidence type="ECO:0000256" key="10">
    <source>
        <dbReference type="ARBA" id="ARBA00022857"/>
    </source>
</evidence>
<sequence length="404" mass="44186">MLAPLARTALRASRRSLAAPAAARSVSLLAAARPVARAAVPAAAPQQVRGIKHIDFSGDGQIETVYERADWPIERLHEYFKDDTLALLGYGSQGHGQGLNLRDQGLNVIVGVRKGGASWKEAEADGWVAGKNLFDIDEAAQKGTYLMMLMSDAGASEAYPKLMQYMTKGKTVYWSHGFSPVFKDQTGIESPKDCDVILCAPKGSGRTVRTLFKEGRGINSSVAVFQDVTGKALEKAVAMSVAVGSGYTYETTFEKEVYSDLYGERGCLMGGIQGMFKAQYDVLRANGHSPSEAFNETCEEALQSLYPLVGEHGMDYMFKACSTTARRGALDAAPKFEAALKPVFEELYARVKDGSETRRTIEFASQKNYRELFEKETDEVAAQEMWRVGQKVRALRPDRAAKGL</sequence>
<evidence type="ECO:0000256" key="11">
    <source>
        <dbReference type="ARBA" id="ARBA00022946"/>
    </source>
</evidence>
<feature type="domain" description="KARI C-terminal knotted" evidence="19">
    <location>
        <begin position="252"/>
        <end position="399"/>
    </location>
</feature>
<proteinExistence type="inferred from homology"/>
<evidence type="ECO:0000313" key="20">
    <source>
        <dbReference type="EMBL" id="PWN96508.1"/>
    </source>
</evidence>
<evidence type="ECO:0000256" key="8">
    <source>
        <dbReference type="ARBA" id="ARBA00022723"/>
    </source>
</evidence>
<dbReference type="FunFam" id="1.10.1040.10:FF:000003">
    <property type="entry name" value="Ketol-acid reductoisomerase, mitochondrial"/>
    <property type="match status" value="1"/>
</dbReference>
<dbReference type="EC" id="1.1.1.86" evidence="6"/>
<keyword evidence="8 17" id="KW-0479">Metal-binding</keyword>
<evidence type="ECO:0000256" key="15">
    <source>
        <dbReference type="ARBA" id="ARBA00030209"/>
    </source>
</evidence>
<evidence type="ECO:0000313" key="21">
    <source>
        <dbReference type="Proteomes" id="UP000245946"/>
    </source>
</evidence>
<evidence type="ECO:0000256" key="14">
    <source>
        <dbReference type="ARBA" id="ARBA00023304"/>
    </source>
</evidence>
<dbReference type="RefSeq" id="XP_025596787.1">
    <property type="nucleotide sequence ID" value="XM_025744311.1"/>
</dbReference>
<evidence type="ECO:0000256" key="1">
    <source>
        <dbReference type="ARBA" id="ARBA00001946"/>
    </source>
</evidence>
<dbReference type="UniPathway" id="UPA00047">
    <property type="reaction ID" value="UER00056"/>
</dbReference>
<evidence type="ECO:0000259" key="18">
    <source>
        <dbReference type="PROSITE" id="PS51850"/>
    </source>
</evidence>
<dbReference type="SUPFAM" id="SSF51735">
    <property type="entry name" value="NAD(P)-binding Rossmann-fold domains"/>
    <property type="match status" value="1"/>
</dbReference>